<feature type="transmembrane region" description="Helical" evidence="1">
    <location>
        <begin position="39"/>
        <end position="57"/>
    </location>
</feature>
<keyword evidence="1" id="KW-0472">Membrane</keyword>
<reference evidence="2" key="1">
    <citation type="journal article" date="2021" name="Genome Biol. Evol.">
        <title>A High-Quality Reference Genome for a Parasitic Bivalve with Doubly Uniparental Inheritance (Bivalvia: Unionida).</title>
        <authorList>
            <person name="Smith C.H."/>
        </authorList>
    </citation>
    <scope>NUCLEOTIDE SEQUENCE</scope>
    <source>
        <strain evidence="2">CHS0354</strain>
    </source>
</reference>
<reference evidence="2" key="2">
    <citation type="journal article" date="2021" name="Genome Biol. Evol.">
        <title>Developing a high-quality reference genome for a parasitic bivalve with doubly uniparental inheritance (Bivalvia: Unionida).</title>
        <authorList>
            <person name="Smith C.H."/>
        </authorList>
    </citation>
    <scope>NUCLEOTIDE SEQUENCE</scope>
    <source>
        <strain evidence="2">CHS0354</strain>
        <tissue evidence="2">Mantle</tissue>
    </source>
</reference>
<organism evidence="2 3">
    <name type="scientific">Potamilus streckersoni</name>
    <dbReference type="NCBI Taxonomy" id="2493646"/>
    <lineage>
        <taxon>Eukaryota</taxon>
        <taxon>Metazoa</taxon>
        <taxon>Spiralia</taxon>
        <taxon>Lophotrochozoa</taxon>
        <taxon>Mollusca</taxon>
        <taxon>Bivalvia</taxon>
        <taxon>Autobranchia</taxon>
        <taxon>Heteroconchia</taxon>
        <taxon>Palaeoheterodonta</taxon>
        <taxon>Unionida</taxon>
        <taxon>Unionoidea</taxon>
        <taxon>Unionidae</taxon>
        <taxon>Ambleminae</taxon>
        <taxon>Lampsilini</taxon>
        <taxon>Potamilus</taxon>
    </lineage>
</organism>
<evidence type="ECO:0000256" key="1">
    <source>
        <dbReference type="SAM" id="Phobius"/>
    </source>
</evidence>
<evidence type="ECO:0000313" key="3">
    <source>
        <dbReference type="Proteomes" id="UP001195483"/>
    </source>
</evidence>
<dbReference type="AlphaFoldDB" id="A0AAE0TEY9"/>
<proteinExistence type="predicted"/>
<keyword evidence="1" id="KW-0812">Transmembrane</keyword>
<gene>
    <name evidence="2" type="ORF">CHS0354_001000</name>
</gene>
<sequence>MRHRNRWVMSKEFLFPGLSTLTKICRVNAGRRSLVPCLYTMQLLFNLYCIHFTFAIPEQLDMY</sequence>
<comment type="caution">
    <text evidence="2">The sequence shown here is derived from an EMBL/GenBank/DDBJ whole genome shotgun (WGS) entry which is preliminary data.</text>
</comment>
<keyword evidence="1" id="KW-1133">Transmembrane helix</keyword>
<protein>
    <submittedName>
        <fullName evidence="2">Uncharacterized protein</fullName>
    </submittedName>
</protein>
<evidence type="ECO:0000313" key="2">
    <source>
        <dbReference type="EMBL" id="KAK3608734.1"/>
    </source>
</evidence>
<dbReference type="Proteomes" id="UP001195483">
    <property type="component" value="Unassembled WGS sequence"/>
</dbReference>
<keyword evidence="3" id="KW-1185">Reference proteome</keyword>
<reference evidence="2" key="3">
    <citation type="submission" date="2023-05" db="EMBL/GenBank/DDBJ databases">
        <authorList>
            <person name="Smith C.H."/>
        </authorList>
    </citation>
    <scope>NUCLEOTIDE SEQUENCE</scope>
    <source>
        <strain evidence="2">CHS0354</strain>
        <tissue evidence="2">Mantle</tissue>
    </source>
</reference>
<name>A0AAE0TEY9_9BIVA</name>
<dbReference type="EMBL" id="JAEAOA010000105">
    <property type="protein sequence ID" value="KAK3608734.1"/>
    <property type="molecule type" value="Genomic_DNA"/>
</dbReference>
<accession>A0AAE0TEY9</accession>